<evidence type="ECO:0000259" key="12">
    <source>
        <dbReference type="PROSITE" id="PS50035"/>
    </source>
</evidence>
<feature type="compositionally biased region" description="Basic and acidic residues" evidence="11">
    <location>
        <begin position="17"/>
        <end position="27"/>
    </location>
</feature>
<evidence type="ECO:0000256" key="9">
    <source>
        <dbReference type="ARBA" id="ARBA00074658"/>
    </source>
</evidence>
<dbReference type="Gene3D" id="3.30.870.10">
    <property type="entry name" value="Endonuclease Chain A"/>
    <property type="match status" value="2"/>
</dbReference>
<feature type="compositionally biased region" description="Polar residues" evidence="11">
    <location>
        <begin position="1476"/>
        <end position="1488"/>
    </location>
</feature>
<dbReference type="InterPro" id="IPR001736">
    <property type="entry name" value="PLipase_D/transphosphatidylase"/>
</dbReference>
<dbReference type="GO" id="GO:0004630">
    <property type="term" value="F:phospholipase D activity"/>
    <property type="evidence" value="ECO:0007669"/>
    <property type="project" value="UniProtKB-EC"/>
</dbReference>
<dbReference type="Pfam" id="PF00614">
    <property type="entry name" value="PLDc"/>
    <property type="match status" value="1"/>
</dbReference>
<feature type="compositionally biased region" description="Polar residues" evidence="11">
    <location>
        <begin position="169"/>
        <end position="178"/>
    </location>
</feature>
<feature type="compositionally biased region" description="Basic and acidic residues" evidence="11">
    <location>
        <begin position="682"/>
        <end position="691"/>
    </location>
</feature>
<feature type="compositionally biased region" description="Polar residues" evidence="11">
    <location>
        <begin position="220"/>
        <end position="229"/>
    </location>
</feature>
<dbReference type="GO" id="GO:0035091">
    <property type="term" value="F:phosphatidylinositol binding"/>
    <property type="evidence" value="ECO:0007669"/>
    <property type="project" value="InterPro"/>
</dbReference>
<feature type="compositionally biased region" description="Polar residues" evidence="11">
    <location>
        <begin position="701"/>
        <end position="713"/>
    </location>
</feature>
<comment type="caution">
    <text evidence="13">The sequence shown here is derived from an EMBL/GenBank/DDBJ whole genome shotgun (WGS) entry which is preliminary data.</text>
</comment>
<feature type="compositionally biased region" description="Basic and acidic residues" evidence="11">
    <location>
        <begin position="1434"/>
        <end position="1450"/>
    </location>
</feature>
<dbReference type="RefSeq" id="XP_001835844.2">
    <property type="nucleotide sequence ID" value="XM_001835792.2"/>
</dbReference>
<feature type="compositionally biased region" description="Low complexity" evidence="11">
    <location>
        <begin position="623"/>
        <end position="634"/>
    </location>
</feature>
<dbReference type="SMART" id="SM00155">
    <property type="entry name" value="PLDc"/>
    <property type="match status" value="2"/>
</dbReference>
<evidence type="ECO:0000256" key="11">
    <source>
        <dbReference type="SAM" id="MobiDB-lite"/>
    </source>
</evidence>
<dbReference type="Gene3D" id="3.30.1520.10">
    <property type="entry name" value="Phox-like domain"/>
    <property type="match status" value="1"/>
</dbReference>
<evidence type="ECO:0000256" key="5">
    <source>
        <dbReference type="ARBA" id="ARBA00022801"/>
    </source>
</evidence>
<evidence type="ECO:0000256" key="1">
    <source>
        <dbReference type="ARBA" id="ARBA00000798"/>
    </source>
</evidence>
<dbReference type="SUPFAM" id="SSF56024">
    <property type="entry name" value="Phospholipase D/nuclease"/>
    <property type="match status" value="2"/>
</dbReference>
<dbReference type="PANTHER" id="PTHR18896:SF76">
    <property type="entry name" value="PHOSPHOLIPASE"/>
    <property type="match status" value="1"/>
</dbReference>
<feature type="compositionally biased region" description="Polar residues" evidence="11">
    <location>
        <begin position="242"/>
        <end position="254"/>
    </location>
</feature>
<dbReference type="EC" id="3.1.4.4" evidence="3"/>
<dbReference type="GO" id="GO:0009395">
    <property type="term" value="P:phospholipid catabolic process"/>
    <property type="evidence" value="ECO:0007669"/>
    <property type="project" value="TreeGrafter"/>
</dbReference>
<dbReference type="GeneID" id="6012379"/>
<dbReference type="eggNOG" id="KOG1329">
    <property type="taxonomic scope" value="Eukaryota"/>
</dbReference>
<name>A8NRS6_COPC7</name>
<evidence type="ECO:0000256" key="4">
    <source>
        <dbReference type="ARBA" id="ARBA00022737"/>
    </source>
</evidence>
<dbReference type="InterPro" id="IPR015679">
    <property type="entry name" value="PLipase_D_fam"/>
</dbReference>
<keyword evidence="6" id="KW-0442">Lipid degradation</keyword>
<evidence type="ECO:0000256" key="3">
    <source>
        <dbReference type="ARBA" id="ARBA00012027"/>
    </source>
</evidence>
<proteinExistence type="inferred from homology"/>
<keyword evidence="4" id="KW-0677">Repeat</keyword>
<feature type="region of interest" description="Disordered" evidence="11">
    <location>
        <begin position="616"/>
        <end position="635"/>
    </location>
</feature>
<feature type="region of interest" description="Disordered" evidence="11">
    <location>
        <begin position="1397"/>
        <end position="1530"/>
    </location>
</feature>
<protein>
    <recommendedName>
        <fullName evidence="9">Phospholipase D1</fullName>
        <ecNumber evidence="3">3.1.4.4</ecNumber>
    </recommendedName>
    <alternativeName>
        <fullName evidence="8">Choline phosphatase 1</fullName>
    </alternativeName>
    <alternativeName>
        <fullName evidence="10">Phosphatidylcholine-hydrolyzing phospholipase D1</fullName>
    </alternativeName>
</protein>
<feature type="domain" description="PLD phosphodiesterase" evidence="12">
    <location>
        <begin position="1216"/>
        <end position="1243"/>
    </location>
</feature>
<comment type="catalytic activity">
    <reaction evidence="1">
        <text>a 1,2-diacyl-sn-glycero-3-phosphocholine + H2O = a 1,2-diacyl-sn-glycero-3-phosphate + choline + H(+)</text>
        <dbReference type="Rhea" id="RHEA:14445"/>
        <dbReference type="ChEBI" id="CHEBI:15354"/>
        <dbReference type="ChEBI" id="CHEBI:15377"/>
        <dbReference type="ChEBI" id="CHEBI:15378"/>
        <dbReference type="ChEBI" id="CHEBI:57643"/>
        <dbReference type="ChEBI" id="CHEBI:58608"/>
        <dbReference type="EC" id="3.1.4.4"/>
    </reaction>
</comment>
<dbReference type="FunFam" id="3.30.870.10:FF:000011">
    <property type="entry name" value="Phospholipase"/>
    <property type="match status" value="1"/>
</dbReference>
<keyword evidence="5" id="KW-0378">Hydrolase</keyword>
<keyword evidence="14" id="KW-1185">Reference proteome</keyword>
<dbReference type="SUPFAM" id="SSF64268">
    <property type="entry name" value="PX domain"/>
    <property type="match status" value="1"/>
</dbReference>
<dbReference type="CDD" id="cd09138">
    <property type="entry name" value="PLDc_vPLD1_2_yPLD_like_1"/>
    <property type="match status" value="1"/>
</dbReference>
<dbReference type="Pfam" id="PF13091">
    <property type="entry name" value="PLDc_2"/>
    <property type="match status" value="1"/>
</dbReference>
<dbReference type="VEuPathDB" id="FungiDB:CC1G_02932"/>
<evidence type="ECO:0000256" key="7">
    <source>
        <dbReference type="ARBA" id="ARBA00023098"/>
    </source>
</evidence>
<feature type="region of interest" description="Disordered" evidence="11">
    <location>
        <begin position="1612"/>
        <end position="1688"/>
    </location>
</feature>
<feature type="compositionally biased region" description="Basic and acidic residues" evidence="11">
    <location>
        <begin position="48"/>
        <end position="60"/>
    </location>
</feature>
<feature type="compositionally biased region" description="Basic residues" evidence="11">
    <location>
        <begin position="347"/>
        <end position="364"/>
    </location>
</feature>
<dbReference type="FunCoup" id="A8NRS6">
    <property type="interactions" value="413"/>
</dbReference>
<feature type="compositionally biased region" description="Polar residues" evidence="11">
    <location>
        <begin position="366"/>
        <end position="378"/>
    </location>
</feature>
<keyword evidence="7" id="KW-0443">Lipid metabolism</keyword>
<dbReference type="InParanoid" id="A8NRS6"/>
<dbReference type="STRING" id="240176.A8NRS6"/>
<evidence type="ECO:0000313" key="13">
    <source>
        <dbReference type="EMBL" id="EAU85909.2"/>
    </source>
</evidence>
<organism evidence="13 14">
    <name type="scientific">Coprinopsis cinerea (strain Okayama-7 / 130 / ATCC MYA-4618 / FGSC 9003)</name>
    <name type="common">Inky cap fungus</name>
    <name type="synonym">Hormographiella aspergillata</name>
    <dbReference type="NCBI Taxonomy" id="240176"/>
    <lineage>
        <taxon>Eukaryota</taxon>
        <taxon>Fungi</taxon>
        <taxon>Dikarya</taxon>
        <taxon>Basidiomycota</taxon>
        <taxon>Agaricomycotina</taxon>
        <taxon>Agaricomycetes</taxon>
        <taxon>Agaricomycetidae</taxon>
        <taxon>Agaricales</taxon>
        <taxon>Agaricineae</taxon>
        <taxon>Psathyrellaceae</taxon>
        <taxon>Coprinopsis</taxon>
    </lineage>
</organism>
<evidence type="ECO:0000256" key="8">
    <source>
        <dbReference type="ARBA" id="ARBA00042228"/>
    </source>
</evidence>
<feature type="region of interest" description="Disordered" evidence="11">
    <location>
        <begin position="1"/>
        <end position="119"/>
    </location>
</feature>
<evidence type="ECO:0000256" key="10">
    <source>
        <dbReference type="ARBA" id="ARBA00079280"/>
    </source>
</evidence>
<feature type="region of interest" description="Disordered" evidence="11">
    <location>
        <begin position="682"/>
        <end position="735"/>
    </location>
</feature>
<accession>A8NRS6</accession>
<feature type="compositionally biased region" description="Basic and acidic residues" evidence="11">
    <location>
        <begin position="202"/>
        <end position="212"/>
    </location>
</feature>
<feature type="compositionally biased region" description="Basic and acidic residues" evidence="11">
    <location>
        <begin position="257"/>
        <end position="278"/>
    </location>
</feature>
<evidence type="ECO:0000313" key="14">
    <source>
        <dbReference type="Proteomes" id="UP000001861"/>
    </source>
</evidence>
<gene>
    <name evidence="13" type="ORF">CC1G_02932</name>
</gene>
<feature type="compositionally biased region" description="Polar residues" evidence="11">
    <location>
        <begin position="336"/>
        <end position="346"/>
    </location>
</feature>
<dbReference type="EMBL" id="AACS02000008">
    <property type="protein sequence ID" value="EAU85909.2"/>
    <property type="molecule type" value="Genomic_DNA"/>
</dbReference>
<dbReference type="KEGG" id="cci:CC1G_02932"/>
<dbReference type="OrthoDB" id="14911at2759"/>
<dbReference type="CDD" id="cd06093">
    <property type="entry name" value="PX_domain"/>
    <property type="match status" value="1"/>
</dbReference>
<feature type="domain" description="PLD phosphodiesterase" evidence="12">
    <location>
        <begin position="921"/>
        <end position="948"/>
    </location>
</feature>
<dbReference type="InterPro" id="IPR036871">
    <property type="entry name" value="PX_dom_sf"/>
</dbReference>
<feature type="region of interest" description="Disordered" evidence="11">
    <location>
        <begin position="158"/>
        <end position="293"/>
    </location>
</feature>
<dbReference type="CDD" id="cd09141">
    <property type="entry name" value="PLDc_vPLD1_2_yPLD_like_2"/>
    <property type="match status" value="1"/>
</dbReference>
<reference evidence="13 14" key="1">
    <citation type="journal article" date="2010" name="Proc. Natl. Acad. Sci. U.S.A.">
        <title>Insights into evolution of multicellular fungi from the assembled chromosomes of the mushroom Coprinopsis cinerea (Coprinus cinereus).</title>
        <authorList>
            <person name="Stajich J.E."/>
            <person name="Wilke S.K."/>
            <person name="Ahren D."/>
            <person name="Au C.H."/>
            <person name="Birren B.W."/>
            <person name="Borodovsky M."/>
            <person name="Burns C."/>
            <person name="Canback B."/>
            <person name="Casselton L.A."/>
            <person name="Cheng C.K."/>
            <person name="Deng J."/>
            <person name="Dietrich F.S."/>
            <person name="Fargo D.C."/>
            <person name="Farman M.L."/>
            <person name="Gathman A.C."/>
            <person name="Goldberg J."/>
            <person name="Guigo R."/>
            <person name="Hoegger P.J."/>
            <person name="Hooker J.B."/>
            <person name="Huggins A."/>
            <person name="James T.Y."/>
            <person name="Kamada T."/>
            <person name="Kilaru S."/>
            <person name="Kodira C."/>
            <person name="Kues U."/>
            <person name="Kupfer D."/>
            <person name="Kwan H.S."/>
            <person name="Lomsadze A."/>
            <person name="Li W."/>
            <person name="Lilly W.W."/>
            <person name="Ma L.J."/>
            <person name="Mackey A.J."/>
            <person name="Manning G."/>
            <person name="Martin F."/>
            <person name="Muraguchi H."/>
            <person name="Natvig D.O."/>
            <person name="Palmerini H."/>
            <person name="Ramesh M.A."/>
            <person name="Rehmeyer C.J."/>
            <person name="Roe B.A."/>
            <person name="Shenoy N."/>
            <person name="Stanke M."/>
            <person name="Ter-Hovhannisyan V."/>
            <person name="Tunlid A."/>
            <person name="Velagapudi R."/>
            <person name="Vision T.J."/>
            <person name="Zeng Q."/>
            <person name="Zolan M.E."/>
            <person name="Pukkila P.J."/>
        </authorList>
    </citation>
    <scope>NUCLEOTIDE SEQUENCE [LARGE SCALE GENOMIC DNA]</scope>
    <source>
        <strain evidence="14">Okayama-7 / 130 / ATCC MYA-4618 / FGSC 9003</strain>
    </source>
</reference>
<dbReference type="Proteomes" id="UP000001861">
    <property type="component" value="Unassembled WGS sequence"/>
</dbReference>
<dbReference type="InterPro" id="IPR025202">
    <property type="entry name" value="PLD-like_dom"/>
</dbReference>
<sequence length="1739" mass="194930">MAKLAEVVQVTTGASRYRPEDASLKNQDDDDHVSIAIDDADTSGCAGAHDRIHQDGHNQRSTDSALNLPLRPDNGSMSLTGLSHLRSPSLDTPSGRTGPPRSLSFAYSLPQSPVLKTGRYPYTQEDNAESISPNQSAYYGDLDEELFFSVNGAQSNAPEFRTPLEYPQRESSFSSSGKDQSHKDKGKRRSTEESWLPKGLRWFHDSPRDEKAPSGAGDSYFSSLSNQHQPPRTATPAPPGGSNANSIILSTTLTDEPADHDHDSHREPKEASQIERESVAAPSSSVNGSPHIHSSSLLFRRQGKALTASQPVPDNNPLDELDIKNFGTAEHPDQQRAISVPSSPKTPTHKRLKRRWSFSSHHKPSSVATTSQRQLSTDGSKDDNVATGPSTGSRWSKLRALFPHLHEEREEEANPPAVAVSPNVNIIDELIAGGLATLMPKLWFERDQKGHRRVPILLHRLQLRITDSLHPLHKTKSVFRIECVYAGVAKWVIYRELKDFLTLHGQYTLVNAVQGASGKVHERLPEFPTTSLPYFKFLNKDGGGKISKADFARLQRQQLEDYLIGLIRAVMFHPSSNRLSAFLEISALSIALAQSGGAQYKAGYLKIEATSMTLPSGGGRGSGTTTNNTPGFGRKSVGWRERKEWRWCAVRESYLVALEQPGETIVWDVFLLDSDFKIERPKSDESEDIHRARTPLLDPSINPNPILTVTQPSENKESKGDASAGFNRDSNAEDNFQDTNAAVKRATEQALAKSKDVSRHTFYIVNSQTRLKLHARSERQMLQFIAALERIAKTSPFTKHHRFDSFAPVRTNVAAQWLVDGRDYFWNVSRAILLAKESIYLHDWWLSPEVLMRRPNMDRYRLDRLLERKAKEGVKIYIVLYLEVSNRTTPIDSNYTKQRLTSLHPNIMVQRAPSHFQTGTFYWAHHEKLCVIDQTIAFLGGLDICFGRWDTPQHALTDDTLDTDRPEIWPGKDYSNPRVGDFYTLNKPEEDMYDRTKVPRMPWHDVSLQIVGQPARDLARHFVQRWNYLLRIKNHSRTMPFLLPPPEYRPGQLTQLGLTGTCELQIVRSAGPWSTGTPGRVEHSIQNAYLKAIQLSEHFVYIENQFFITSTTVNEVKIENKIGDALVQRIIRAHKDGKPWKCCVMLPLLPGFTFPVDHSDASAIRIILECQNRTIARGSDSIFSKLRKEGIDPDDYISFFSLRNWAKMRGDILTTEQVYIHAKICIVDDRLAIIGSANINERSQRGDRDSEVAAVIRDTDFIEGTMAGKPFKVGRFAHTLRMRLMREHLGIDVDAADEENLMSHAPVQSELEQTTWDPDKEEVPVQEDGVTHVEKPRKNKGVVGNAVHFGAKAAGQSGYISVGVMTKCLTSLAVRGGADALSLGCTKGMQTVGLKDAGPAAQDATTEALEEERKDFEAGGSKRTGFASSAVPTLEEKTIMENRPRKESSTRRFNPHHIQQDIIEEERPQDIEISENGGTERTGSSAKTSTDDFVLLEPPPSRTRSRSNTRLEAGGSTTPRASLDQDDRNPADVRSILRKNMSIKSNWTVPTTRPQISFDDFEDPICDKFWKDKWVASAVHNTEIYRKVFHAIPDDLVTTWKQYKEFILHHDKLNKPAPSDPVTRVSSESEEDAGLATTSDVISETSKEGHASEQQPPELKEPKEAPSSAATNESFKRPPSRPAKGSEVFEKWERDQMEKLLGELNGHLVVYPTRFLEGEDVANNFLFNADRLLPLPIYN</sequence>
<dbReference type="PANTHER" id="PTHR18896">
    <property type="entry name" value="PHOSPHOLIPASE D"/>
    <property type="match status" value="1"/>
</dbReference>
<feature type="region of interest" description="Disordered" evidence="11">
    <location>
        <begin position="328"/>
        <end position="394"/>
    </location>
</feature>
<comment type="similarity">
    <text evidence="2">Belongs to the phospholipase D family.</text>
</comment>
<dbReference type="OMA" id="QMLQWIA"/>
<dbReference type="HOGENOM" id="CLU_000690_3_2_1"/>
<feature type="compositionally biased region" description="Polar residues" evidence="11">
    <location>
        <begin position="281"/>
        <end position="293"/>
    </location>
</feature>
<evidence type="ECO:0000256" key="2">
    <source>
        <dbReference type="ARBA" id="ARBA00008664"/>
    </source>
</evidence>
<evidence type="ECO:0000256" key="6">
    <source>
        <dbReference type="ARBA" id="ARBA00022963"/>
    </source>
</evidence>
<dbReference type="PROSITE" id="PS50035">
    <property type="entry name" value="PLD"/>
    <property type="match status" value="2"/>
</dbReference>